<sequence length="64" mass="6885">MAYDLCWSNQIHVIHISTSRNQHVLDAGQSGGSGCTISLAGPVNEVVESNSEIDDKKQNADQTD</sequence>
<evidence type="ECO:0000313" key="2">
    <source>
        <dbReference type="WBParaSite" id="maker-uti_cns_0047894-snap-gene-0.11-mRNA-1"/>
    </source>
</evidence>
<organism evidence="1 2">
    <name type="scientific">Macrostomum lignano</name>
    <dbReference type="NCBI Taxonomy" id="282301"/>
    <lineage>
        <taxon>Eukaryota</taxon>
        <taxon>Metazoa</taxon>
        <taxon>Spiralia</taxon>
        <taxon>Lophotrochozoa</taxon>
        <taxon>Platyhelminthes</taxon>
        <taxon>Rhabditophora</taxon>
        <taxon>Macrostomorpha</taxon>
        <taxon>Macrostomida</taxon>
        <taxon>Macrostomidae</taxon>
        <taxon>Macrostomum</taxon>
    </lineage>
</organism>
<reference evidence="2" key="1">
    <citation type="submission" date="2016-11" db="UniProtKB">
        <authorList>
            <consortium name="WormBaseParasite"/>
        </authorList>
    </citation>
    <scope>IDENTIFICATION</scope>
</reference>
<accession>A0A1I8JHI5</accession>
<evidence type="ECO:0000313" key="1">
    <source>
        <dbReference type="Proteomes" id="UP000095280"/>
    </source>
</evidence>
<dbReference type="Proteomes" id="UP000095280">
    <property type="component" value="Unplaced"/>
</dbReference>
<dbReference type="WBParaSite" id="maker-uti_cns_0047894-snap-gene-0.11-mRNA-1">
    <property type="protein sequence ID" value="maker-uti_cns_0047894-snap-gene-0.11-mRNA-1"/>
    <property type="gene ID" value="maker-uti_cns_0047894-snap-gene-0.11"/>
</dbReference>
<protein>
    <submittedName>
        <fullName evidence="2">Uncharacterized protein</fullName>
    </submittedName>
</protein>
<dbReference type="AlphaFoldDB" id="A0A1I8JHI5"/>
<name>A0A1I8JHI5_9PLAT</name>
<proteinExistence type="predicted"/>
<keyword evidence="1" id="KW-1185">Reference proteome</keyword>